<proteinExistence type="predicted"/>
<dbReference type="OrthoDB" id="2646043at2759"/>
<dbReference type="EMBL" id="KB445800">
    <property type="protein sequence ID" value="EMD35534.1"/>
    <property type="molecule type" value="Genomic_DNA"/>
</dbReference>
<protein>
    <submittedName>
        <fullName evidence="2">Uncharacterized protein</fullName>
    </submittedName>
</protein>
<name>M2PHJ5_CERS8</name>
<accession>M2PHJ5</accession>
<keyword evidence="3" id="KW-1185">Reference proteome</keyword>
<sequence length="169" mass="18759">MLLEDDPYPRPETVRIWSTQLDVAYGDVNGWLEWKRSRERACTSSQPGTRVGTAPLPTPEQSASPEPKPALASTQDNSIPHSYPLTPTSPTFKPSAAQIPTEPTVKTEDDPISIRVASLLLDAVNASRQPIINSSNAPKNCAMFERLQRPFEDTISRLHRRLCKQENAP</sequence>
<evidence type="ECO:0000313" key="2">
    <source>
        <dbReference type="EMBL" id="EMD35534.1"/>
    </source>
</evidence>
<evidence type="ECO:0000313" key="3">
    <source>
        <dbReference type="Proteomes" id="UP000016930"/>
    </source>
</evidence>
<feature type="region of interest" description="Disordered" evidence="1">
    <location>
        <begin position="37"/>
        <end position="109"/>
    </location>
</feature>
<evidence type="ECO:0000256" key="1">
    <source>
        <dbReference type="SAM" id="MobiDB-lite"/>
    </source>
</evidence>
<dbReference type="Proteomes" id="UP000016930">
    <property type="component" value="Unassembled WGS sequence"/>
</dbReference>
<reference evidence="2 3" key="1">
    <citation type="journal article" date="2012" name="Proc. Natl. Acad. Sci. U.S.A.">
        <title>Comparative genomics of Ceriporiopsis subvermispora and Phanerochaete chrysosporium provide insight into selective ligninolysis.</title>
        <authorList>
            <person name="Fernandez-Fueyo E."/>
            <person name="Ruiz-Duenas F.J."/>
            <person name="Ferreira P."/>
            <person name="Floudas D."/>
            <person name="Hibbett D.S."/>
            <person name="Canessa P."/>
            <person name="Larrondo L.F."/>
            <person name="James T.Y."/>
            <person name="Seelenfreund D."/>
            <person name="Lobos S."/>
            <person name="Polanco R."/>
            <person name="Tello M."/>
            <person name="Honda Y."/>
            <person name="Watanabe T."/>
            <person name="Watanabe T."/>
            <person name="Ryu J.S."/>
            <person name="Kubicek C.P."/>
            <person name="Schmoll M."/>
            <person name="Gaskell J."/>
            <person name="Hammel K.E."/>
            <person name="St John F.J."/>
            <person name="Vanden Wymelenberg A."/>
            <person name="Sabat G."/>
            <person name="Splinter BonDurant S."/>
            <person name="Syed K."/>
            <person name="Yadav J.S."/>
            <person name="Doddapaneni H."/>
            <person name="Subramanian V."/>
            <person name="Lavin J.L."/>
            <person name="Oguiza J.A."/>
            <person name="Perez G."/>
            <person name="Pisabarro A.G."/>
            <person name="Ramirez L."/>
            <person name="Santoyo F."/>
            <person name="Master E."/>
            <person name="Coutinho P.M."/>
            <person name="Henrissat B."/>
            <person name="Lombard V."/>
            <person name="Magnuson J.K."/>
            <person name="Kuees U."/>
            <person name="Hori C."/>
            <person name="Igarashi K."/>
            <person name="Samejima M."/>
            <person name="Held B.W."/>
            <person name="Barry K.W."/>
            <person name="LaButti K.M."/>
            <person name="Lapidus A."/>
            <person name="Lindquist E.A."/>
            <person name="Lucas S.M."/>
            <person name="Riley R."/>
            <person name="Salamov A.A."/>
            <person name="Hoffmeister D."/>
            <person name="Schwenk D."/>
            <person name="Hadar Y."/>
            <person name="Yarden O."/>
            <person name="de Vries R.P."/>
            <person name="Wiebenga A."/>
            <person name="Stenlid J."/>
            <person name="Eastwood D."/>
            <person name="Grigoriev I.V."/>
            <person name="Berka R.M."/>
            <person name="Blanchette R.A."/>
            <person name="Kersten P."/>
            <person name="Martinez A.T."/>
            <person name="Vicuna R."/>
            <person name="Cullen D."/>
        </authorList>
    </citation>
    <scope>NUCLEOTIDE SEQUENCE [LARGE SCALE GENOMIC DNA]</scope>
    <source>
        <strain evidence="2 3">B</strain>
    </source>
</reference>
<gene>
    <name evidence="2" type="ORF">CERSUDRAFT_85498</name>
</gene>
<organism evidence="2 3">
    <name type="scientific">Ceriporiopsis subvermispora (strain B)</name>
    <name type="common">White-rot fungus</name>
    <name type="synonym">Gelatoporia subvermispora</name>
    <dbReference type="NCBI Taxonomy" id="914234"/>
    <lineage>
        <taxon>Eukaryota</taxon>
        <taxon>Fungi</taxon>
        <taxon>Dikarya</taxon>
        <taxon>Basidiomycota</taxon>
        <taxon>Agaricomycotina</taxon>
        <taxon>Agaricomycetes</taxon>
        <taxon>Polyporales</taxon>
        <taxon>Gelatoporiaceae</taxon>
        <taxon>Gelatoporia</taxon>
    </lineage>
</organism>
<feature type="compositionally biased region" description="Polar residues" evidence="1">
    <location>
        <begin position="72"/>
        <end position="92"/>
    </location>
</feature>
<dbReference type="HOGENOM" id="CLU_1578325_0_0_1"/>
<dbReference type="AlphaFoldDB" id="M2PHJ5"/>